<dbReference type="EMBL" id="VJMH01007304">
    <property type="protein sequence ID" value="KAF0684288.1"/>
    <property type="molecule type" value="Genomic_DNA"/>
</dbReference>
<organism evidence="3 4">
    <name type="scientific">Aphanomyces stellatus</name>
    <dbReference type="NCBI Taxonomy" id="120398"/>
    <lineage>
        <taxon>Eukaryota</taxon>
        <taxon>Sar</taxon>
        <taxon>Stramenopiles</taxon>
        <taxon>Oomycota</taxon>
        <taxon>Saprolegniomycetes</taxon>
        <taxon>Saprolegniales</taxon>
        <taxon>Verrucalvaceae</taxon>
        <taxon>Aphanomyces</taxon>
    </lineage>
</organism>
<gene>
    <name evidence="3" type="primary">Aste57867_23752</name>
    <name evidence="2" type="ORF">As57867_023680</name>
    <name evidence="3" type="ORF">ASTE57867_23752</name>
</gene>
<dbReference type="OrthoDB" id="10590651at2759"/>
<reference evidence="2" key="2">
    <citation type="submission" date="2019-06" db="EMBL/GenBank/DDBJ databases">
        <title>Genomics analysis of Aphanomyces spp. identifies a new class of oomycete effector associated with host adaptation.</title>
        <authorList>
            <person name="Gaulin E."/>
        </authorList>
    </citation>
    <scope>NUCLEOTIDE SEQUENCE</scope>
    <source>
        <strain evidence="2">CBS 578.67</strain>
    </source>
</reference>
<protein>
    <submittedName>
        <fullName evidence="3">Aste57867_23752 protein</fullName>
    </submittedName>
</protein>
<sequence>MSLTILSVYVTALPIVIATIQTVMDWITEQSWKDVVNASDVDALHSFSPSVMARPPMDMIERDMLFKGDLDMLLPLPHATPATFGCALVRRRSALPNMIA</sequence>
<keyword evidence="1" id="KW-0732">Signal</keyword>
<keyword evidence="4" id="KW-1185">Reference proteome</keyword>
<evidence type="ECO:0000313" key="3">
    <source>
        <dbReference type="EMBL" id="VFU00397.1"/>
    </source>
</evidence>
<feature type="signal peptide" evidence="1">
    <location>
        <begin position="1"/>
        <end position="18"/>
    </location>
</feature>
<dbReference type="Proteomes" id="UP000332933">
    <property type="component" value="Unassembled WGS sequence"/>
</dbReference>
<reference evidence="3 4" key="1">
    <citation type="submission" date="2019-03" db="EMBL/GenBank/DDBJ databases">
        <authorList>
            <person name="Gaulin E."/>
            <person name="Dumas B."/>
        </authorList>
    </citation>
    <scope>NUCLEOTIDE SEQUENCE [LARGE SCALE GENOMIC DNA]</scope>
    <source>
        <strain evidence="3">CBS 568.67</strain>
    </source>
</reference>
<dbReference type="EMBL" id="CAADRA010007330">
    <property type="protein sequence ID" value="VFU00397.1"/>
    <property type="molecule type" value="Genomic_DNA"/>
</dbReference>
<evidence type="ECO:0000313" key="4">
    <source>
        <dbReference type="Proteomes" id="UP000332933"/>
    </source>
</evidence>
<evidence type="ECO:0000313" key="2">
    <source>
        <dbReference type="EMBL" id="KAF0684288.1"/>
    </source>
</evidence>
<accession>A0A485LQE4</accession>
<proteinExistence type="predicted"/>
<evidence type="ECO:0000256" key="1">
    <source>
        <dbReference type="SAM" id="SignalP"/>
    </source>
</evidence>
<feature type="chain" id="PRO_5036355660" evidence="1">
    <location>
        <begin position="19"/>
        <end position="100"/>
    </location>
</feature>
<name>A0A485LQE4_9STRA</name>
<dbReference type="AlphaFoldDB" id="A0A485LQE4"/>